<organism evidence="1 2">
    <name type="scientific">Vibrio harveyi</name>
    <name type="common">Beneckea harveyi</name>
    <dbReference type="NCBI Taxonomy" id="669"/>
    <lineage>
        <taxon>Bacteria</taxon>
        <taxon>Pseudomonadati</taxon>
        <taxon>Pseudomonadota</taxon>
        <taxon>Gammaproteobacteria</taxon>
        <taxon>Vibrionales</taxon>
        <taxon>Vibrionaceae</taxon>
        <taxon>Vibrio</taxon>
    </lineage>
</organism>
<protein>
    <submittedName>
        <fullName evidence="1">Uncharacterized protein</fullName>
    </submittedName>
</protein>
<evidence type="ECO:0000313" key="2">
    <source>
        <dbReference type="Proteomes" id="UP000008367"/>
    </source>
</evidence>
<dbReference type="AlphaFoldDB" id="A0A454D249"/>
<evidence type="ECO:0000313" key="1">
    <source>
        <dbReference type="EMBL" id="EKM32690.1"/>
    </source>
</evidence>
<gene>
    <name evidence="1" type="ORF">VCHENC02_1782</name>
</gene>
<dbReference type="EMBL" id="AJSR01000629">
    <property type="protein sequence ID" value="EKM32690.1"/>
    <property type="molecule type" value="Genomic_DNA"/>
</dbReference>
<name>A0A454D249_VIBHA</name>
<proteinExistence type="predicted"/>
<accession>A0A454D249</accession>
<dbReference type="Proteomes" id="UP000008367">
    <property type="component" value="Unassembled WGS sequence"/>
</dbReference>
<comment type="caution">
    <text evidence="1">The sequence shown here is derived from an EMBL/GenBank/DDBJ whole genome shotgun (WGS) entry which is preliminary data.</text>
</comment>
<sequence>MSKIIIEKRSTWLERFYYVRFFSLREGALQLLEKSVLHCKLIPLICLDSWLCRRIYLNHSVVHF</sequence>
<reference evidence="1 2" key="1">
    <citation type="submission" date="2012-10" db="EMBL/GenBank/DDBJ databases">
        <title>Genome sequence of Vibrio Cholerae HENC-02.</title>
        <authorList>
            <person name="Eppinger M."/>
            <person name="Hasan N.A."/>
            <person name="Sengamalay N."/>
            <person name="Hine E."/>
            <person name="Su Q."/>
            <person name="Daugherty S.C."/>
            <person name="Young S."/>
            <person name="Sadzewicz L."/>
            <person name="Tallon L."/>
            <person name="Cebula T.A."/>
            <person name="Ravel J."/>
            <person name="Colwell R.R."/>
        </authorList>
    </citation>
    <scope>NUCLEOTIDE SEQUENCE [LARGE SCALE GENOMIC DNA]</scope>
    <source>
        <strain evidence="1 2">HENC-02</strain>
    </source>
</reference>